<dbReference type="SFLD" id="SFLDG01082">
    <property type="entry name" value="B12-binding_domain_containing"/>
    <property type="match status" value="1"/>
</dbReference>
<evidence type="ECO:0000256" key="12">
    <source>
        <dbReference type="ARBA" id="ARBA00081141"/>
    </source>
</evidence>
<dbReference type="PROSITE" id="PS01278">
    <property type="entry name" value="MTTASE_RADICAL"/>
    <property type="match status" value="1"/>
</dbReference>
<keyword evidence="3 13" id="KW-0963">Cytoplasm</keyword>
<dbReference type="GO" id="GO:0046872">
    <property type="term" value="F:metal ion binding"/>
    <property type="evidence" value="ECO:0007669"/>
    <property type="project" value="UniProtKB-KW"/>
</dbReference>
<dbReference type="GO" id="GO:0035597">
    <property type="term" value="F:tRNA-2-methylthio-N(6)-dimethylallyladenosine(37) synthase activity"/>
    <property type="evidence" value="ECO:0007669"/>
    <property type="project" value="UniProtKB-EC"/>
</dbReference>
<feature type="binding site" evidence="13">
    <location>
        <position position="12"/>
    </location>
    <ligand>
        <name>[4Fe-4S] cluster</name>
        <dbReference type="ChEBI" id="CHEBI:49883"/>
        <label>1</label>
    </ligand>
</feature>
<feature type="binding site" evidence="13">
    <location>
        <position position="159"/>
    </location>
    <ligand>
        <name>[4Fe-4S] cluster</name>
        <dbReference type="ChEBI" id="CHEBI:49883"/>
        <label>2</label>
        <note>4Fe-4S-S-AdoMet</note>
    </ligand>
</feature>
<evidence type="ECO:0000256" key="9">
    <source>
        <dbReference type="ARBA" id="ARBA00033765"/>
    </source>
</evidence>
<evidence type="ECO:0000259" key="15">
    <source>
        <dbReference type="PROSITE" id="PS51449"/>
    </source>
</evidence>
<dbReference type="Pfam" id="PF04055">
    <property type="entry name" value="Radical_SAM"/>
    <property type="match status" value="1"/>
</dbReference>
<accession>A0A1V1PB91</accession>
<keyword evidence="13" id="KW-0819">tRNA processing</keyword>
<evidence type="ECO:0000259" key="14">
    <source>
        <dbReference type="PROSITE" id="PS50926"/>
    </source>
</evidence>
<evidence type="ECO:0000256" key="13">
    <source>
        <dbReference type="HAMAP-Rule" id="MF_01864"/>
    </source>
</evidence>
<keyword evidence="5 13" id="KW-0949">S-adenosyl-L-methionine</keyword>
<dbReference type="InterPro" id="IPR020612">
    <property type="entry name" value="Methylthiotransferase_CS"/>
</dbReference>
<keyword evidence="8 13" id="KW-0411">Iron-sulfur</keyword>
<feature type="binding site" evidence="13">
    <location>
        <position position="166"/>
    </location>
    <ligand>
        <name>[4Fe-4S] cluster</name>
        <dbReference type="ChEBI" id="CHEBI:49883"/>
        <label>2</label>
        <note>4Fe-4S-S-AdoMet</note>
    </ligand>
</feature>
<dbReference type="SFLD" id="SFLDF00273">
    <property type="entry name" value="(dimethylallyl)adenosine_tRNA"/>
    <property type="match status" value="1"/>
</dbReference>
<name>A0A1V1PB91_9BACT</name>
<comment type="caution">
    <text evidence="17">The sequence shown here is derived from an EMBL/GenBank/DDBJ whole genome shotgun (WGS) entry which is preliminary data.</text>
</comment>
<evidence type="ECO:0000259" key="16">
    <source>
        <dbReference type="PROSITE" id="PS51918"/>
    </source>
</evidence>
<reference evidence="18" key="1">
    <citation type="submission" date="2012-11" db="EMBL/GenBank/DDBJ databases">
        <authorList>
            <person name="Lucero-Rivera Y.E."/>
            <person name="Tovar-Ramirez D."/>
        </authorList>
    </citation>
    <scope>NUCLEOTIDE SEQUENCE [LARGE SCALE GENOMIC DNA]</scope>
    <source>
        <strain evidence="18">Araruama</strain>
    </source>
</reference>
<dbReference type="EC" id="2.8.4.3" evidence="9 13"/>
<dbReference type="PROSITE" id="PS51449">
    <property type="entry name" value="MTTASE_N"/>
    <property type="match status" value="1"/>
</dbReference>
<dbReference type="Gene3D" id="3.40.50.12160">
    <property type="entry name" value="Methylthiotransferase, N-terminal domain"/>
    <property type="match status" value="1"/>
</dbReference>
<evidence type="ECO:0000313" key="18">
    <source>
        <dbReference type="Proteomes" id="UP000189670"/>
    </source>
</evidence>
<gene>
    <name evidence="13 17" type="primary">miaB</name>
    <name evidence="17" type="ORF">OMM_01913</name>
</gene>
<evidence type="ECO:0000256" key="5">
    <source>
        <dbReference type="ARBA" id="ARBA00022691"/>
    </source>
</evidence>
<dbReference type="PANTHER" id="PTHR43020:SF2">
    <property type="entry name" value="MITOCHONDRIAL TRNA METHYLTHIOTRANSFERASE CDK5RAP1"/>
    <property type="match status" value="1"/>
</dbReference>
<comment type="catalytic activity">
    <reaction evidence="13">
        <text>N(6)-dimethylallyladenosine(37) in tRNA + (sulfur carrier)-SH + AH2 + 2 S-adenosyl-L-methionine = 2-methylsulfanyl-N(6)-dimethylallyladenosine(37) in tRNA + (sulfur carrier)-H + 5'-deoxyadenosine + L-methionine + A + S-adenosyl-L-homocysteine + 2 H(+)</text>
        <dbReference type="Rhea" id="RHEA:37067"/>
        <dbReference type="Rhea" id="RHEA-COMP:10375"/>
        <dbReference type="Rhea" id="RHEA-COMP:10376"/>
        <dbReference type="Rhea" id="RHEA-COMP:14737"/>
        <dbReference type="Rhea" id="RHEA-COMP:14739"/>
        <dbReference type="ChEBI" id="CHEBI:13193"/>
        <dbReference type="ChEBI" id="CHEBI:15378"/>
        <dbReference type="ChEBI" id="CHEBI:17319"/>
        <dbReference type="ChEBI" id="CHEBI:17499"/>
        <dbReference type="ChEBI" id="CHEBI:29917"/>
        <dbReference type="ChEBI" id="CHEBI:57844"/>
        <dbReference type="ChEBI" id="CHEBI:57856"/>
        <dbReference type="ChEBI" id="CHEBI:59789"/>
        <dbReference type="ChEBI" id="CHEBI:64428"/>
        <dbReference type="ChEBI" id="CHEBI:74415"/>
        <dbReference type="ChEBI" id="CHEBI:74417"/>
        <dbReference type="EC" id="2.8.4.3"/>
    </reaction>
</comment>
<comment type="function">
    <text evidence="1 13">Catalyzes the methylthiolation of N6-(dimethylallyl)adenosine (i(6)A), leading to the formation of 2-methylthio-N6-(dimethylallyl)adenosine (ms(2)i(6)A) at position 37 in tRNAs that read codons beginning with uridine.</text>
</comment>
<feature type="binding site" evidence="13">
    <location>
        <position position="82"/>
    </location>
    <ligand>
        <name>[4Fe-4S] cluster</name>
        <dbReference type="ChEBI" id="CHEBI:49883"/>
        <label>1</label>
    </ligand>
</feature>
<keyword evidence="4 13" id="KW-0808">Transferase</keyword>
<dbReference type="FunFam" id="3.80.30.20:FF:000001">
    <property type="entry name" value="tRNA-2-methylthio-N(6)-dimethylallyladenosine synthase 2"/>
    <property type="match status" value="1"/>
</dbReference>
<evidence type="ECO:0000256" key="7">
    <source>
        <dbReference type="ARBA" id="ARBA00023004"/>
    </source>
</evidence>
<keyword evidence="6 13" id="KW-0479">Metal-binding</keyword>
<dbReference type="FunFam" id="3.40.50.12160:FF:000003">
    <property type="entry name" value="CDK5 regulatory subunit-associated protein 1"/>
    <property type="match status" value="1"/>
</dbReference>
<feature type="binding site" evidence="13">
    <location>
        <position position="48"/>
    </location>
    <ligand>
        <name>[4Fe-4S] cluster</name>
        <dbReference type="ChEBI" id="CHEBI:49883"/>
        <label>1</label>
    </ligand>
</feature>
<keyword evidence="2 13" id="KW-0004">4Fe-4S</keyword>
<dbReference type="NCBIfam" id="TIGR00089">
    <property type="entry name" value="MiaB/RimO family radical SAM methylthiotransferase"/>
    <property type="match status" value="1"/>
</dbReference>
<comment type="similarity">
    <text evidence="13">Belongs to the methylthiotransferase family. MiaB subfamily.</text>
</comment>
<dbReference type="InterPro" id="IPR005839">
    <property type="entry name" value="Methylthiotransferase"/>
</dbReference>
<dbReference type="Pfam" id="PF01938">
    <property type="entry name" value="TRAM"/>
    <property type="match status" value="1"/>
</dbReference>
<dbReference type="AlphaFoldDB" id="A0A1V1PB91"/>
<evidence type="ECO:0000256" key="11">
    <source>
        <dbReference type="ARBA" id="ARBA00080698"/>
    </source>
</evidence>
<evidence type="ECO:0000256" key="10">
    <source>
        <dbReference type="ARBA" id="ARBA00068570"/>
    </source>
</evidence>
<sequence length="441" mass="49984">MIRNILIQTYGCQMNVYDSEIIKRLLHPLGYTFVTSAKHADIILINTCAIRAKAEQKVFSYLGRLALLKQNSPQLIIGVCGCIAQNYGKKLIHKAPCVDFVVGTHAIFQLPSILENVCCHTTTQKIFVDFNISLKELSLVDSPILESSISSFVTIMRGCNNYCSYCVVPYVRGPEISRPPEAIIQEIEYKVARGVREVTLLGQNVNSYGKREGLISFAELLEKIHNIDGLYRIRFTTSHPKDFNTPLIDAFTRLKKLCAHIHLPVQSGSDKVLKRMNRKYSRGDYLKKIELLKKKCPHICITSDFIVGFPGETHEDFELSLSMIKIVQYDSLFAFQYSDRNIAPASRYQPKVDESLKKERLMRLLDVQNENVIMRNSQCIGKTFEVLVEGKSKRDNNQWTGRTSGNKIVNFLAPDHPTDLNASLVDVFIEEACAHSLRGVM</sequence>
<dbReference type="PROSITE" id="PS50926">
    <property type="entry name" value="TRAM"/>
    <property type="match status" value="1"/>
</dbReference>
<evidence type="ECO:0000256" key="6">
    <source>
        <dbReference type="ARBA" id="ARBA00022723"/>
    </source>
</evidence>
<evidence type="ECO:0000256" key="3">
    <source>
        <dbReference type="ARBA" id="ARBA00022490"/>
    </source>
</evidence>
<proteinExistence type="inferred from homology"/>
<evidence type="ECO:0000256" key="8">
    <source>
        <dbReference type="ARBA" id="ARBA00023014"/>
    </source>
</evidence>
<dbReference type="InterPro" id="IPR013848">
    <property type="entry name" value="Methylthiotransferase_N"/>
</dbReference>
<protein>
    <recommendedName>
        <fullName evidence="10 13">tRNA-2-methylthio-N(6)-dimethylallyladenosine synthase</fullName>
        <ecNumber evidence="9 13">2.8.4.3</ecNumber>
    </recommendedName>
    <alternativeName>
        <fullName evidence="12 13">(Dimethylallyl)adenosine tRNA methylthiotransferase MiaB</fullName>
    </alternativeName>
    <alternativeName>
        <fullName evidence="11 13">tRNA-i(6)A37 methylthiotransferase</fullName>
    </alternativeName>
</protein>
<organism evidence="17 18">
    <name type="scientific">Candidatus Magnetoglobus multicellularis str. Araruama</name>
    <dbReference type="NCBI Taxonomy" id="890399"/>
    <lineage>
        <taxon>Bacteria</taxon>
        <taxon>Pseudomonadati</taxon>
        <taxon>Thermodesulfobacteriota</taxon>
        <taxon>Desulfobacteria</taxon>
        <taxon>Desulfobacterales</taxon>
        <taxon>Desulfobacteraceae</taxon>
        <taxon>Candidatus Magnetoglobus</taxon>
    </lineage>
</organism>
<dbReference type="Pfam" id="PF00919">
    <property type="entry name" value="UPF0004"/>
    <property type="match status" value="1"/>
</dbReference>
<keyword evidence="7 13" id="KW-0408">Iron</keyword>
<dbReference type="EMBL" id="ATBP01000175">
    <property type="protein sequence ID" value="ETR72179.1"/>
    <property type="molecule type" value="Genomic_DNA"/>
</dbReference>
<dbReference type="CDD" id="cd01335">
    <property type="entry name" value="Radical_SAM"/>
    <property type="match status" value="1"/>
</dbReference>
<dbReference type="InterPro" id="IPR002792">
    <property type="entry name" value="TRAM_dom"/>
</dbReference>
<evidence type="ECO:0000256" key="4">
    <source>
        <dbReference type="ARBA" id="ARBA00022679"/>
    </source>
</evidence>
<dbReference type="Proteomes" id="UP000189670">
    <property type="component" value="Unassembled WGS sequence"/>
</dbReference>
<dbReference type="PROSITE" id="PS51918">
    <property type="entry name" value="RADICAL_SAM"/>
    <property type="match status" value="1"/>
</dbReference>
<evidence type="ECO:0000256" key="1">
    <source>
        <dbReference type="ARBA" id="ARBA00003234"/>
    </source>
</evidence>
<dbReference type="GO" id="GO:0051539">
    <property type="term" value="F:4 iron, 4 sulfur cluster binding"/>
    <property type="evidence" value="ECO:0007669"/>
    <property type="project" value="UniProtKB-UniRule"/>
</dbReference>
<dbReference type="Gene3D" id="3.80.30.20">
    <property type="entry name" value="tm_1862 like domain"/>
    <property type="match status" value="1"/>
</dbReference>
<dbReference type="SFLD" id="SFLDG01061">
    <property type="entry name" value="methylthiotransferase"/>
    <property type="match status" value="1"/>
</dbReference>
<comment type="subunit">
    <text evidence="13">Monomer.</text>
</comment>
<evidence type="ECO:0000256" key="2">
    <source>
        <dbReference type="ARBA" id="ARBA00022485"/>
    </source>
</evidence>
<dbReference type="GO" id="GO:0005829">
    <property type="term" value="C:cytosol"/>
    <property type="evidence" value="ECO:0007669"/>
    <property type="project" value="TreeGrafter"/>
</dbReference>
<dbReference type="InterPro" id="IPR007197">
    <property type="entry name" value="rSAM"/>
</dbReference>
<dbReference type="HAMAP" id="MF_01864">
    <property type="entry name" value="tRNA_metthiotr_MiaB"/>
    <property type="match status" value="1"/>
</dbReference>
<dbReference type="SMART" id="SM00729">
    <property type="entry name" value="Elp3"/>
    <property type="match status" value="1"/>
</dbReference>
<dbReference type="PANTHER" id="PTHR43020">
    <property type="entry name" value="CDK5 REGULATORY SUBUNIT-ASSOCIATED PROTEIN 1"/>
    <property type="match status" value="1"/>
</dbReference>
<feature type="binding site" evidence="13">
    <location>
        <position position="163"/>
    </location>
    <ligand>
        <name>[4Fe-4S] cluster</name>
        <dbReference type="ChEBI" id="CHEBI:49883"/>
        <label>2</label>
        <note>4Fe-4S-S-AdoMet</note>
    </ligand>
</feature>
<dbReference type="InterPro" id="IPR023404">
    <property type="entry name" value="rSAM_horseshoe"/>
</dbReference>
<feature type="domain" description="TRAM" evidence="14">
    <location>
        <begin position="377"/>
        <end position="441"/>
    </location>
</feature>
<dbReference type="InterPro" id="IPR038135">
    <property type="entry name" value="Methylthiotransferase_N_sf"/>
</dbReference>
<evidence type="ECO:0000313" key="17">
    <source>
        <dbReference type="EMBL" id="ETR72179.1"/>
    </source>
</evidence>
<dbReference type="InterPro" id="IPR006638">
    <property type="entry name" value="Elp3/MiaA/NifB-like_rSAM"/>
</dbReference>
<dbReference type="InterPro" id="IPR006463">
    <property type="entry name" value="MiaB_methiolase"/>
</dbReference>
<feature type="domain" description="Radical SAM core" evidence="16">
    <location>
        <begin position="145"/>
        <end position="375"/>
    </location>
</feature>
<dbReference type="SFLD" id="SFLDS00029">
    <property type="entry name" value="Radical_SAM"/>
    <property type="match status" value="1"/>
</dbReference>
<comment type="subcellular location">
    <subcellularLocation>
        <location evidence="13">Cytoplasm</location>
    </subcellularLocation>
</comment>
<comment type="cofactor">
    <cofactor evidence="13">
        <name>[4Fe-4S] cluster</name>
        <dbReference type="ChEBI" id="CHEBI:49883"/>
    </cofactor>
    <text evidence="13">Binds 2 [4Fe-4S] clusters. One cluster is coordinated with 3 cysteines and an exchangeable S-adenosyl-L-methionine.</text>
</comment>
<dbReference type="SUPFAM" id="SSF102114">
    <property type="entry name" value="Radical SAM enzymes"/>
    <property type="match status" value="1"/>
</dbReference>
<feature type="domain" description="MTTase N-terminal" evidence="15">
    <location>
        <begin position="3"/>
        <end position="119"/>
    </location>
</feature>
<dbReference type="NCBIfam" id="TIGR01574">
    <property type="entry name" value="miaB-methiolase"/>
    <property type="match status" value="1"/>
</dbReference>
<dbReference type="InterPro" id="IPR058240">
    <property type="entry name" value="rSAM_sf"/>
</dbReference>